<evidence type="ECO:0000313" key="4">
    <source>
        <dbReference type="Proteomes" id="UP000245812"/>
    </source>
</evidence>
<name>A0A316IBI1_9GAMM</name>
<reference evidence="3 4" key="1">
    <citation type="submission" date="2018-05" db="EMBL/GenBank/DDBJ databases">
        <title>Genomic Encyclopedia of Type Strains, Phase IV (KMG-IV): sequencing the most valuable type-strain genomes for metagenomic binning, comparative biology and taxonomic classification.</title>
        <authorList>
            <person name="Goeker M."/>
        </authorList>
    </citation>
    <scope>NUCLEOTIDE SEQUENCE [LARGE SCALE GENOMIC DNA]</scope>
    <source>
        <strain evidence="3 4">DSM 14263</strain>
    </source>
</reference>
<organism evidence="3 4">
    <name type="scientific">Fulvimonas soli</name>
    <dbReference type="NCBI Taxonomy" id="155197"/>
    <lineage>
        <taxon>Bacteria</taxon>
        <taxon>Pseudomonadati</taxon>
        <taxon>Pseudomonadota</taxon>
        <taxon>Gammaproteobacteria</taxon>
        <taxon>Lysobacterales</taxon>
        <taxon>Rhodanobacteraceae</taxon>
        <taxon>Fulvimonas</taxon>
    </lineage>
</organism>
<keyword evidence="4" id="KW-1185">Reference proteome</keyword>
<accession>A0A316IBI1</accession>
<keyword evidence="1" id="KW-0677">Repeat</keyword>
<comment type="caution">
    <text evidence="3">The sequence shown here is derived from an EMBL/GenBank/DDBJ whole genome shotgun (WGS) entry which is preliminary data.</text>
</comment>
<dbReference type="RefSeq" id="WP_109722857.1">
    <property type="nucleotide sequence ID" value="NZ_MSZV01000007.1"/>
</dbReference>
<gene>
    <name evidence="3" type="ORF">C7456_10478</name>
</gene>
<dbReference type="AlphaFoldDB" id="A0A316IBI1"/>
<proteinExistence type="predicted"/>
<evidence type="ECO:0000313" key="3">
    <source>
        <dbReference type="EMBL" id="PWK89730.1"/>
    </source>
</evidence>
<dbReference type="Proteomes" id="UP000245812">
    <property type="component" value="Unassembled WGS sequence"/>
</dbReference>
<dbReference type="Pfam" id="PF00432">
    <property type="entry name" value="Prenyltrans"/>
    <property type="match status" value="1"/>
</dbReference>
<sequence length="295" mass="31803">MSCTPAITAPNPVLRQRLARAFRQARAYLLERQSPGGGFCFYRGYYLEEPSLADTWHGVGAWRLLTRERLPGHARHVAFIRGLPVEPQPFALCYRVRGLQALGAADFHEAEVRAAIAALSLRLPAMDGTDLQSPLRRLAYGLWLRRHAGLPRDEAALAHALREAEDPDGGYGHPPNLHDTAEALAVLAACGERAGPRTAAFVRRLAVRGFGFQLTAHSLSPSLETTCAGVACCARLGIPVDHADDAIDFIAGCQTGSGGFALRPEALPDLAWTYLALRTLRRCLGVPALDEGAAA</sequence>
<dbReference type="OrthoDB" id="9157289at2"/>
<dbReference type="InterPro" id="IPR008930">
    <property type="entry name" value="Terpenoid_cyclase/PrenylTrfase"/>
</dbReference>
<evidence type="ECO:0000259" key="2">
    <source>
        <dbReference type="Pfam" id="PF00432"/>
    </source>
</evidence>
<dbReference type="GO" id="GO:0003824">
    <property type="term" value="F:catalytic activity"/>
    <property type="evidence" value="ECO:0007669"/>
    <property type="project" value="InterPro"/>
</dbReference>
<dbReference type="SUPFAM" id="SSF48239">
    <property type="entry name" value="Terpenoid cyclases/Protein prenyltransferases"/>
    <property type="match status" value="1"/>
</dbReference>
<dbReference type="EMBL" id="QGHC01000004">
    <property type="protein sequence ID" value="PWK89730.1"/>
    <property type="molecule type" value="Genomic_DNA"/>
</dbReference>
<evidence type="ECO:0000256" key="1">
    <source>
        <dbReference type="ARBA" id="ARBA00022737"/>
    </source>
</evidence>
<dbReference type="Gene3D" id="1.50.10.20">
    <property type="match status" value="1"/>
</dbReference>
<dbReference type="InterPro" id="IPR001330">
    <property type="entry name" value="Prenyltrans"/>
</dbReference>
<protein>
    <recommendedName>
        <fullName evidence="2">Prenyltransferase alpha-alpha toroid domain-containing protein</fullName>
    </recommendedName>
</protein>
<feature type="domain" description="Prenyltransferase alpha-alpha toroid" evidence="2">
    <location>
        <begin position="153"/>
        <end position="281"/>
    </location>
</feature>